<sequence length="230" mass="24852">MGDTALKGPGSYLAGVMHFYHIGFDYLASSQKLDPSLLANNYAAIVISDWPANNFSDQQLKAIAEKVHAGMGLLMIGGWESFTGVNRGYTDTVLKEVLPVVMQATDDRVNCYQVCLIEKTTEHKIAASLPFDKNPPCIGGFNRLVAKPGATVVLSARRFEVCHSQNKFTFTPAEKTEPLLVVGCYGKGLVAAFATDVAPHWVGGLVDWGDRRITAQAPGANEVEVGNRHA</sequence>
<name>X0VU86_9ZZZZ</name>
<organism evidence="2">
    <name type="scientific">marine sediment metagenome</name>
    <dbReference type="NCBI Taxonomy" id="412755"/>
    <lineage>
        <taxon>unclassified sequences</taxon>
        <taxon>metagenomes</taxon>
        <taxon>ecological metagenomes</taxon>
    </lineage>
</organism>
<dbReference type="Pfam" id="PF07090">
    <property type="entry name" value="GATase1_like"/>
    <property type="match status" value="1"/>
</dbReference>
<dbReference type="PANTHER" id="PTHR37947:SF1">
    <property type="entry name" value="BLL2462 PROTEIN"/>
    <property type="match status" value="1"/>
</dbReference>
<evidence type="ECO:0000259" key="1">
    <source>
        <dbReference type="Pfam" id="PF07090"/>
    </source>
</evidence>
<dbReference type="InterPro" id="IPR010768">
    <property type="entry name" value="GATase1-like"/>
</dbReference>
<reference evidence="2" key="1">
    <citation type="journal article" date="2014" name="Front. Microbiol.">
        <title>High frequency of phylogenetically diverse reductive dehalogenase-homologous genes in deep subseafloor sedimentary metagenomes.</title>
        <authorList>
            <person name="Kawai M."/>
            <person name="Futagami T."/>
            <person name="Toyoda A."/>
            <person name="Takaki Y."/>
            <person name="Nishi S."/>
            <person name="Hori S."/>
            <person name="Arai W."/>
            <person name="Tsubouchi T."/>
            <person name="Morono Y."/>
            <person name="Uchiyama I."/>
            <person name="Ito T."/>
            <person name="Fujiyama A."/>
            <person name="Inagaki F."/>
            <person name="Takami H."/>
        </authorList>
    </citation>
    <scope>NUCLEOTIDE SEQUENCE</scope>
    <source>
        <strain evidence="2">Expedition CK06-06</strain>
    </source>
</reference>
<feature type="non-terminal residue" evidence="2">
    <location>
        <position position="230"/>
    </location>
</feature>
<feature type="domain" description="Putative glutamine amidotransferase" evidence="1">
    <location>
        <begin position="50"/>
        <end position="203"/>
    </location>
</feature>
<dbReference type="EMBL" id="BARS01035011">
    <property type="protein sequence ID" value="GAG14707.1"/>
    <property type="molecule type" value="Genomic_DNA"/>
</dbReference>
<accession>X0VU86</accession>
<dbReference type="SUPFAM" id="SSF52317">
    <property type="entry name" value="Class I glutamine amidotransferase-like"/>
    <property type="match status" value="1"/>
</dbReference>
<dbReference type="PANTHER" id="PTHR37947">
    <property type="entry name" value="BLL2462 PROTEIN"/>
    <property type="match status" value="1"/>
</dbReference>
<proteinExistence type="predicted"/>
<gene>
    <name evidence="2" type="ORF">S01H1_54015</name>
</gene>
<dbReference type="Gene3D" id="3.40.50.880">
    <property type="match status" value="1"/>
</dbReference>
<evidence type="ECO:0000313" key="2">
    <source>
        <dbReference type="EMBL" id="GAG14707.1"/>
    </source>
</evidence>
<dbReference type="InterPro" id="IPR029062">
    <property type="entry name" value="Class_I_gatase-like"/>
</dbReference>
<protein>
    <recommendedName>
        <fullName evidence="1">Putative glutamine amidotransferase domain-containing protein</fullName>
    </recommendedName>
</protein>
<comment type="caution">
    <text evidence="2">The sequence shown here is derived from an EMBL/GenBank/DDBJ whole genome shotgun (WGS) entry which is preliminary data.</text>
</comment>
<dbReference type="AlphaFoldDB" id="X0VU86"/>